<dbReference type="AlphaFoldDB" id="A0A074X9W6"/>
<feature type="region of interest" description="Disordered" evidence="1">
    <location>
        <begin position="51"/>
        <end position="72"/>
    </location>
</feature>
<dbReference type="GeneID" id="40746461"/>
<evidence type="ECO:0000256" key="1">
    <source>
        <dbReference type="SAM" id="MobiDB-lite"/>
    </source>
</evidence>
<evidence type="ECO:0000313" key="2">
    <source>
        <dbReference type="EMBL" id="KEQ80519.1"/>
    </source>
</evidence>
<evidence type="ECO:0000313" key="3">
    <source>
        <dbReference type="Proteomes" id="UP000030706"/>
    </source>
</evidence>
<accession>A0A074X9W6</accession>
<feature type="region of interest" description="Disordered" evidence="1">
    <location>
        <begin position="95"/>
        <end position="122"/>
    </location>
</feature>
<dbReference type="OrthoDB" id="3926854at2759"/>
<protein>
    <submittedName>
        <fullName evidence="2">Uncharacterized protein</fullName>
    </submittedName>
</protein>
<dbReference type="EMBL" id="KL584997">
    <property type="protein sequence ID" value="KEQ80519.1"/>
    <property type="molecule type" value="Genomic_DNA"/>
</dbReference>
<gene>
    <name evidence="2" type="ORF">M438DRAFT_338783</name>
</gene>
<dbReference type="RefSeq" id="XP_029756706.1">
    <property type="nucleotide sequence ID" value="XM_029904155.1"/>
</dbReference>
<dbReference type="HOGENOM" id="CLU_1532242_0_0_1"/>
<name>A0A074X9W6_AURPU</name>
<reference evidence="2 3" key="1">
    <citation type="journal article" date="2014" name="BMC Genomics">
        <title>Genome sequencing of four Aureobasidium pullulans varieties: biotechnological potential, stress tolerance, and description of new species.</title>
        <authorList>
            <person name="Gostin Ar C."/>
            <person name="Ohm R.A."/>
            <person name="Kogej T."/>
            <person name="Sonjak S."/>
            <person name="Turk M."/>
            <person name="Zajc J."/>
            <person name="Zalar P."/>
            <person name="Grube M."/>
            <person name="Sun H."/>
            <person name="Han J."/>
            <person name="Sharma A."/>
            <person name="Chiniquy J."/>
            <person name="Ngan C.Y."/>
            <person name="Lipzen A."/>
            <person name="Barry K."/>
            <person name="Grigoriev I.V."/>
            <person name="Gunde-Cimerman N."/>
        </authorList>
    </citation>
    <scope>NUCLEOTIDE SEQUENCE [LARGE SCALE GENOMIC DNA]</scope>
    <source>
        <strain evidence="2 3">EXF-150</strain>
    </source>
</reference>
<proteinExistence type="predicted"/>
<organism evidence="2 3">
    <name type="scientific">Aureobasidium pullulans EXF-150</name>
    <dbReference type="NCBI Taxonomy" id="1043002"/>
    <lineage>
        <taxon>Eukaryota</taxon>
        <taxon>Fungi</taxon>
        <taxon>Dikarya</taxon>
        <taxon>Ascomycota</taxon>
        <taxon>Pezizomycotina</taxon>
        <taxon>Dothideomycetes</taxon>
        <taxon>Dothideomycetidae</taxon>
        <taxon>Dothideales</taxon>
        <taxon>Saccotheciaceae</taxon>
        <taxon>Aureobasidium</taxon>
    </lineage>
</organism>
<keyword evidence="3" id="KW-1185">Reference proteome</keyword>
<feature type="compositionally biased region" description="Low complexity" evidence="1">
    <location>
        <begin position="96"/>
        <end position="115"/>
    </location>
</feature>
<dbReference type="Proteomes" id="UP000030706">
    <property type="component" value="Unassembled WGS sequence"/>
</dbReference>
<sequence>MANIMHPHTLALATVAGQGLKTPTTTSSRKARKVCRLTKWLTSAQAKLRTTISRPAKSIPEKSCYPISSKRTQQRRIHNEVFGWTSDAFDEMSMISNSSSSSRTTLTSPSPSKSSTDTRPREQLLKEADDAMISRLESAFTNGTNRHPRGRKAYLKIEGY</sequence>